<reference evidence="2 3" key="1">
    <citation type="submission" date="2018-07" db="EMBL/GenBank/DDBJ databases">
        <title>Genomic Encyclopedia of Type Strains, Phase III (KMG-III): the genomes of soil and plant-associated and newly described type strains.</title>
        <authorList>
            <person name="Whitman W."/>
        </authorList>
    </citation>
    <scope>NUCLEOTIDE SEQUENCE [LARGE SCALE GENOMIC DNA]</scope>
    <source>
        <strain evidence="2 3">CECT 8487</strain>
    </source>
</reference>
<dbReference type="Proteomes" id="UP000256629">
    <property type="component" value="Unassembled WGS sequence"/>
</dbReference>
<comment type="caution">
    <text evidence="2">The sequence shown here is derived from an EMBL/GenBank/DDBJ whole genome shotgun (WGS) entry which is preliminary data.</text>
</comment>
<proteinExistence type="predicted"/>
<gene>
    <name evidence="2" type="ORF">DFQ02_10830</name>
</gene>
<sequence>MKNKRLNAFTILEALIGLMLMGIIISTTYTLFNVMNKQLSLLSHENTQVLEYNLFNSTILGDIHKANDFYVLEDKLVLNNYDESTIRYAINKQHITRQSTIKIDTFNIPVTHYRFPYQKNNNDFLRITLNILGDKLETNYFLKKDNAQIINATYFNEN</sequence>
<name>A0A3D9H833_9FLAO</name>
<dbReference type="AlphaFoldDB" id="A0A3D9H833"/>
<dbReference type="EMBL" id="QRDX01000008">
    <property type="protein sequence ID" value="RED45652.1"/>
    <property type="molecule type" value="Genomic_DNA"/>
</dbReference>
<protein>
    <recommendedName>
        <fullName evidence="4">Prepilin-type N-terminal cleavage/methylation domain-containing protein</fullName>
    </recommendedName>
</protein>
<dbReference type="RefSeq" id="WP_116524877.1">
    <property type="nucleotide sequence ID" value="NZ_QRDX01000008.1"/>
</dbReference>
<evidence type="ECO:0000313" key="3">
    <source>
        <dbReference type="Proteomes" id="UP000256629"/>
    </source>
</evidence>
<evidence type="ECO:0000256" key="1">
    <source>
        <dbReference type="SAM" id="Phobius"/>
    </source>
</evidence>
<keyword evidence="1" id="KW-1133">Transmembrane helix</keyword>
<evidence type="ECO:0000313" key="2">
    <source>
        <dbReference type="EMBL" id="RED45652.1"/>
    </source>
</evidence>
<keyword evidence="1" id="KW-0472">Membrane</keyword>
<dbReference type="OrthoDB" id="1440630at2"/>
<keyword evidence="1" id="KW-0812">Transmembrane</keyword>
<keyword evidence="3" id="KW-1185">Reference proteome</keyword>
<evidence type="ECO:0008006" key="4">
    <source>
        <dbReference type="Google" id="ProtNLM"/>
    </source>
</evidence>
<accession>A0A3D9H833</accession>
<feature type="transmembrane region" description="Helical" evidence="1">
    <location>
        <begin position="12"/>
        <end position="32"/>
    </location>
</feature>
<organism evidence="2 3">
    <name type="scientific">Seonamhaeicola aphaedonensis</name>
    <dbReference type="NCBI Taxonomy" id="1461338"/>
    <lineage>
        <taxon>Bacteria</taxon>
        <taxon>Pseudomonadati</taxon>
        <taxon>Bacteroidota</taxon>
        <taxon>Flavobacteriia</taxon>
        <taxon>Flavobacteriales</taxon>
        <taxon>Flavobacteriaceae</taxon>
    </lineage>
</organism>